<dbReference type="EMBL" id="DS547102">
    <property type="protein sequence ID" value="EDR08054.1"/>
    <property type="molecule type" value="Genomic_DNA"/>
</dbReference>
<evidence type="ECO:0000313" key="1">
    <source>
        <dbReference type="EMBL" id="EDR08054.1"/>
    </source>
</evidence>
<proteinExistence type="predicted"/>
<accession>B0DBS8</accession>
<dbReference type="KEGG" id="lbc:LACBIDRAFT_327295"/>
<gene>
    <name evidence="1" type="ORF">LACBIDRAFT_327295</name>
</gene>
<dbReference type="Proteomes" id="UP000001194">
    <property type="component" value="Unassembled WGS sequence"/>
</dbReference>
<reference evidence="1 2" key="1">
    <citation type="journal article" date="2008" name="Nature">
        <title>The genome of Laccaria bicolor provides insights into mycorrhizal symbiosis.</title>
        <authorList>
            <person name="Martin F."/>
            <person name="Aerts A."/>
            <person name="Ahren D."/>
            <person name="Brun A."/>
            <person name="Danchin E.G.J."/>
            <person name="Duchaussoy F."/>
            <person name="Gibon J."/>
            <person name="Kohler A."/>
            <person name="Lindquist E."/>
            <person name="Pereda V."/>
            <person name="Salamov A."/>
            <person name="Shapiro H.J."/>
            <person name="Wuyts J."/>
            <person name="Blaudez D."/>
            <person name="Buee M."/>
            <person name="Brokstein P."/>
            <person name="Canbaeck B."/>
            <person name="Cohen D."/>
            <person name="Courty P.E."/>
            <person name="Coutinho P.M."/>
            <person name="Delaruelle C."/>
            <person name="Detter J.C."/>
            <person name="Deveau A."/>
            <person name="DiFazio S."/>
            <person name="Duplessis S."/>
            <person name="Fraissinet-Tachet L."/>
            <person name="Lucic E."/>
            <person name="Frey-Klett P."/>
            <person name="Fourrey C."/>
            <person name="Feussner I."/>
            <person name="Gay G."/>
            <person name="Grimwood J."/>
            <person name="Hoegger P.J."/>
            <person name="Jain P."/>
            <person name="Kilaru S."/>
            <person name="Labbe J."/>
            <person name="Lin Y.C."/>
            <person name="Legue V."/>
            <person name="Le Tacon F."/>
            <person name="Marmeisse R."/>
            <person name="Melayah D."/>
            <person name="Montanini B."/>
            <person name="Muratet M."/>
            <person name="Nehls U."/>
            <person name="Niculita-Hirzel H."/>
            <person name="Oudot-Le Secq M.P."/>
            <person name="Peter M."/>
            <person name="Quesneville H."/>
            <person name="Rajashekar B."/>
            <person name="Reich M."/>
            <person name="Rouhier N."/>
            <person name="Schmutz J."/>
            <person name="Yin T."/>
            <person name="Chalot M."/>
            <person name="Henrissat B."/>
            <person name="Kuees U."/>
            <person name="Lucas S."/>
            <person name="Van de Peer Y."/>
            <person name="Podila G.K."/>
            <person name="Polle A."/>
            <person name="Pukkila P.J."/>
            <person name="Richardson P.M."/>
            <person name="Rouze P."/>
            <person name="Sanders I.R."/>
            <person name="Stajich J.E."/>
            <person name="Tunlid A."/>
            <person name="Tuskan G."/>
            <person name="Grigoriev I.V."/>
        </authorList>
    </citation>
    <scope>NUCLEOTIDE SEQUENCE [LARGE SCALE GENOMIC DNA]</scope>
    <source>
        <strain evidence="2">S238N-H82 / ATCC MYA-4686</strain>
    </source>
</reference>
<dbReference type="Gene3D" id="1.10.510.10">
    <property type="entry name" value="Transferase(Phosphotransferase) domain 1"/>
    <property type="match status" value="1"/>
</dbReference>
<dbReference type="HOGENOM" id="CLU_013871_2_0_1"/>
<dbReference type="InterPro" id="IPR011009">
    <property type="entry name" value="Kinase-like_dom_sf"/>
</dbReference>
<dbReference type="SUPFAM" id="SSF56112">
    <property type="entry name" value="Protein kinase-like (PK-like)"/>
    <property type="match status" value="1"/>
</dbReference>
<dbReference type="AlphaFoldDB" id="B0DBS8"/>
<keyword evidence="2" id="KW-1185">Reference proteome</keyword>
<dbReference type="STRING" id="486041.B0DBS8"/>
<name>B0DBS8_LACBS</name>
<dbReference type="RefSeq" id="XP_001881124.1">
    <property type="nucleotide sequence ID" value="XM_001881089.1"/>
</dbReference>
<dbReference type="InParanoid" id="B0DBS8"/>
<organism evidence="2">
    <name type="scientific">Laccaria bicolor (strain S238N-H82 / ATCC MYA-4686)</name>
    <name type="common">Bicoloured deceiver</name>
    <name type="synonym">Laccaria laccata var. bicolor</name>
    <dbReference type="NCBI Taxonomy" id="486041"/>
    <lineage>
        <taxon>Eukaryota</taxon>
        <taxon>Fungi</taxon>
        <taxon>Dikarya</taxon>
        <taxon>Basidiomycota</taxon>
        <taxon>Agaricomycotina</taxon>
        <taxon>Agaricomycetes</taxon>
        <taxon>Agaricomycetidae</taxon>
        <taxon>Agaricales</taxon>
        <taxon>Agaricineae</taxon>
        <taxon>Hydnangiaceae</taxon>
        <taxon>Laccaria</taxon>
    </lineage>
</organism>
<dbReference type="OrthoDB" id="4062651at2759"/>
<dbReference type="GeneID" id="6076938"/>
<sequence>MDTVWCRLINHENTLYGAEDFPVLIRSIDTVDHLKRRGWSLSSIILPQANCAFGRCALESLRPDGSNIHTKPDMAISAGEDLLAPIQLVDGDNAQMLKNPTMKLSSLNLKKLELLLVTMPMPSGQKRRRSEEEGSSAKRLTFSRGMFTAFVTIIPYQEEDVEIARIALAPSSAAAMPAFLKEQQKRPVLNGRPCHNFGPPIGLFHPIFDSFQAAKDDESIFIDAETYSSVRKLFEASAHIYDNKNKRIDAIDKHLLMLLGAYFIGVSASGVLSDGVIIHSRGPYTAYLVLREQNQFCRDIPIYSATLLLEDYLKAISYCPSFILEIAGPWLCVLGAVYVDRVIMQPLTEYLWLGGDVYNDDRLRSVSRLFAALRISISKLREYYDSLSNDAGFRPDGFPFFRGFQGQTFTYIERLAEDRADKLVYKVKRNNRPGRSYVVKFVPMYNAAAHRLFAEHQLAPALHYARTEHDNEQTYGGRYMIIMDFVVATSPTHSLSEEQFGQVKRALEVLHSADLVFGDLRLPNILITTKKEKAMIIDFDWCKKAGEGRYPVTLNQEGIDWPEGVHPYSIMEKQHDLDMLDQLR</sequence>
<protein>
    <submittedName>
        <fullName evidence="1">Predicted protein</fullName>
    </submittedName>
</protein>
<evidence type="ECO:0000313" key="2">
    <source>
        <dbReference type="Proteomes" id="UP000001194"/>
    </source>
</evidence>